<dbReference type="EMBL" id="JAICCE010000002">
    <property type="protein sequence ID" value="KAG9280697.1"/>
    <property type="molecule type" value="Genomic_DNA"/>
</dbReference>
<comment type="caution">
    <text evidence="2">The sequence shown here is derived from an EMBL/GenBank/DDBJ whole genome shotgun (WGS) entry which is preliminary data.</text>
</comment>
<evidence type="ECO:0000256" key="1">
    <source>
        <dbReference type="SAM" id="MobiDB-lite"/>
    </source>
</evidence>
<name>A0A8T2MBJ4_ASTMX</name>
<dbReference type="AlphaFoldDB" id="A0A8T2MBJ4"/>
<proteinExistence type="predicted"/>
<protein>
    <submittedName>
        <fullName evidence="2">Uncharacterized protein</fullName>
    </submittedName>
</protein>
<organism evidence="2 3">
    <name type="scientific">Astyanax mexicanus</name>
    <name type="common">Blind cave fish</name>
    <name type="synonym">Astyanax fasciatus mexicanus</name>
    <dbReference type="NCBI Taxonomy" id="7994"/>
    <lineage>
        <taxon>Eukaryota</taxon>
        <taxon>Metazoa</taxon>
        <taxon>Chordata</taxon>
        <taxon>Craniata</taxon>
        <taxon>Vertebrata</taxon>
        <taxon>Euteleostomi</taxon>
        <taxon>Actinopterygii</taxon>
        <taxon>Neopterygii</taxon>
        <taxon>Teleostei</taxon>
        <taxon>Ostariophysi</taxon>
        <taxon>Characiformes</taxon>
        <taxon>Characoidei</taxon>
        <taxon>Acestrorhamphidae</taxon>
        <taxon>Acestrorhamphinae</taxon>
        <taxon>Astyanax</taxon>
    </lineage>
</organism>
<accession>A0A8T2MBJ4</accession>
<sequence>MMMMMMMMMMICNAVKHKRPADQKSAKNVKKPRKAEVNYLPPYPAGEDEESQENERIELLTELKKRDNDTLIKEKMAKTFAHRRHEIINQTPSIEDVKTRWPALFKASHLQDEFHRITTVHLESKFMSKLDEYTPKLLALFHSKGGALGLRLKAILHKNMINMIINMTREVVIRCLMVYLGESTYQLLKEYEDADGDSVSQDLAVQKMKIYKIKTETEGTADFGFVVDGVKVLTALGNFARACSMLVGFAYAVDLTYPKELRYTFEVFQKLLLELDCLKLSPKVNSLKNKLLA</sequence>
<dbReference type="PANTHER" id="PTHR31025">
    <property type="entry name" value="SI:CH211-196P9.1-RELATED"/>
    <property type="match status" value="1"/>
</dbReference>
<evidence type="ECO:0000313" key="2">
    <source>
        <dbReference type="EMBL" id="KAG9280697.1"/>
    </source>
</evidence>
<feature type="region of interest" description="Disordered" evidence="1">
    <location>
        <begin position="17"/>
        <end position="55"/>
    </location>
</feature>
<gene>
    <name evidence="2" type="ORF">AMEX_G3437</name>
</gene>
<evidence type="ECO:0000313" key="3">
    <source>
        <dbReference type="Proteomes" id="UP000752171"/>
    </source>
</evidence>
<dbReference type="PANTHER" id="PTHR31025:SF25">
    <property type="entry name" value="ZINC FINGER (C2H2)-60"/>
    <property type="match status" value="1"/>
</dbReference>
<dbReference type="Proteomes" id="UP000752171">
    <property type="component" value="Unassembled WGS sequence"/>
</dbReference>
<reference evidence="2 3" key="1">
    <citation type="submission" date="2021-07" db="EMBL/GenBank/DDBJ databases">
        <authorList>
            <person name="Imarazene B."/>
            <person name="Zahm M."/>
            <person name="Klopp C."/>
            <person name="Cabau C."/>
            <person name="Beille S."/>
            <person name="Jouanno E."/>
            <person name="Castinel A."/>
            <person name="Lluch J."/>
            <person name="Gil L."/>
            <person name="Kuchtly C."/>
            <person name="Lopez Roques C."/>
            <person name="Donnadieu C."/>
            <person name="Parrinello H."/>
            <person name="Journot L."/>
            <person name="Du K."/>
            <person name="Schartl M."/>
            <person name="Retaux S."/>
            <person name="Guiguen Y."/>
        </authorList>
    </citation>
    <scope>NUCLEOTIDE SEQUENCE [LARGE SCALE GENOMIC DNA]</scope>
    <source>
        <strain evidence="2">Pach_M1</strain>
        <tissue evidence="2">Testis</tissue>
    </source>
</reference>